<dbReference type="Proteomes" id="UP000824107">
    <property type="component" value="Unassembled WGS sequence"/>
</dbReference>
<dbReference type="AlphaFoldDB" id="A0A9D1SB27"/>
<evidence type="ECO:0000256" key="1">
    <source>
        <dbReference type="SAM" id="Phobius"/>
    </source>
</evidence>
<gene>
    <name evidence="2" type="ORF">IAD20_05620</name>
</gene>
<comment type="caution">
    <text evidence="2">The sequence shown here is derived from an EMBL/GenBank/DDBJ whole genome shotgun (WGS) entry which is preliminary data.</text>
</comment>
<reference evidence="2" key="1">
    <citation type="submission" date="2020-10" db="EMBL/GenBank/DDBJ databases">
        <authorList>
            <person name="Gilroy R."/>
        </authorList>
    </citation>
    <scope>NUCLEOTIDE SEQUENCE</scope>
    <source>
        <strain evidence="2">ChiW3-316</strain>
    </source>
</reference>
<keyword evidence="1" id="KW-0472">Membrane</keyword>
<name>A0A9D1SB27_9PROT</name>
<evidence type="ECO:0000313" key="3">
    <source>
        <dbReference type="Proteomes" id="UP000824107"/>
    </source>
</evidence>
<evidence type="ECO:0000313" key="2">
    <source>
        <dbReference type="EMBL" id="HIU53541.1"/>
    </source>
</evidence>
<sequence length="53" mass="6068">MVNTYLRPAGQTAVKYFILLTGYCCMFTFAAVMISVSLLRGLYKTVEEKCRHE</sequence>
<proteinExistence type="predicted"/>
<accession>A0A9D1SB27</accession>
<protein>
    <submittedName>
        <fullName evidence="2">Uncharacterized protein</fullName>
    </submittedName>
</protein>
<feature type="transmembrane region" description="Helical" evidence="1">
    <location>
        <begin position="16"/>
        <end position="39"/>
    </location>
</feature>
<dbReference type="EMBL" id="DVNC01000037">
    <property type="protein sequence ID" value="HIU53541.1"/>
    <property type="molecule type" value="Genomic_DNA"/>
</dbReference>
<organism evidence="2 3">
    <name type="scientific">Candidatus Scatocola faecipullorum</name>
    <dbReference type="NCBI Taxonomy" id="2840917"/>
    <lineage>
        <taxon>Bacteria</taxon>
        <taxon>Pseudomonadati</taxon>
        <taxon>Pseudomonadota</taxon>
        <taxon>Alphaproteobacteria</taxon>
        <taxon>Rhodospirillales</taxon>
        <taxon>Rhodospirillaceae</taxon>
        <taxon>Rhodospirillaceae incertae sedis</taxon>
        <taxon>Candidatus Scatocola</taxon>
    </lineage>
</organism>
<keyword evidence="1" id="KW-0812">Transmembrane</keyword>
<keyword evidence="1" id="KW-1133">Transmembrane helix</keyword>
<reference evidence="2" key="2">
    <citation type="journal article" date="2021" name="PeerJ">
        <title>Extensive microbial diversity within the chicken gut microbiome revealed by metagenomics and culture.</title>
        <authorList>
            <person name="Gilroy R."/>
            <person name="Ravi A."/>
            <person name="Getino M."/>
            <person name="Pursley I."/>
            <person name="Horton D.L."/>
            <person name="Alikhan N.F."/>
            <person name="Baker D."/>
            <person name="Gharbi K."/>
            <person name="Hall N."/>
            <person name="Watson M."/>
            <person name="Adriaenssens E.M."/>
            <person name="Foster-Nyarko E."/>
            <person name="Jarju S."/>
            <person name="Secka A."/>
            <person name="Antonio M."/>
            <person name="Oren A."/>
            <person name="Chaudhuri R.R."/>
            <person name="La Ragione R."/>
            <person name="Hildebrand F."/>
            <person name="Pallen M.J."/>
        </authorList>
    </citation>
    <scope>NUCLEOTIDE SEQUENCE</scope>
    <source>
        <strain evidence="2">ChiW3-316</strain>
    </source>
</reference>